<feature type="compositionally biased region" description="Basic and acidic residues" evidence="1">
    <location>
        <begin position="392"/>
        <end position="426"/>
    </location>
</feature>
<protein>
    <submittedName>
        <fullName evidence="2">Uncharacterized protein</fullName>
    </submittedName>
</protein>
<dbReference type="GeneID" id="39985695"/>
<feature type="compositionally biased region" description="Basic and acidic residues" evidence="1">
    <location>
        <begin position="343"/>
        <end position="374"/>
    </location>
</feature>
<evidence type="ECO:0000313" key="3">
    <source>
        <dbReference type="Proteomes" id="UP000192257"/>
    </source>
</evidence>
<feature type="region of interest" description="Disordered" evidence="1">
    <location>
        <begin position="274"/>
        <end position="374"/>
    </location>
</feature>
<reference evidence="2 3" key="1">
    <citation type="submission" date="2017-03" db="EMBL/GenBank/DDBJ databases">
        <title>An alternative strategy for trypanosome survival in the mammalian bloodstream revealed through genome and transcriptome analysis of the ubiquitous bovine parasite Trypanosoma (Megatrypanum) theileri.</title>
        <authorList>
            <person name="Kelly S."/>
            <person name="Ivens A."/>
            <person name="Mott A."/>
            <person name="O'Neill E."/>
            <person name="Emms D."/>
            <person name="Macleod O."/>
            <person name="Voorheis P."/>
            <person name="Matthews J."/>
            <person name="Matthews K."/>
            <person name="Carrington M."/>
        </authorList>
    </citation>
    <scope>NUCLEOTIDE SEQUENCE [LARGE SCALE GENOMIC DNA]</scope>
    <source>
        <strain evidence="2">Edinburgh</strain>
    </source>
</reference>
<feature type="compositionally biased region" description="Acidic residues" evidence="1">
    <location>
        <begin position="285"/>
        <end position="310"/>
    </location>
</feature>
<keyword evidence="3" id="KW-1185">Reference proteome</keyword>
<name>A0A1X0NVX7_9TRYP</name>
<feature type="compositionally biased region" description="Acidic residues" evidence="1">
    <location>
        <begin position="329"/>
        <end position="342"/>
    </location>
</feature>
<proteinExistence type="predicted"/>
<feature type="region of interest" description="Disordered" evidence="1">
    <location>
        <begin position="389"/>
        <end position="426"/>
    </location>
</feature>
<accession>A0A1X0NVX7</accession>
<feature type="region of interest" description="Disordered" evidence="1">
    <location>
        <begin position="610"/>
        <end position="631"/>
    </location>
</feature>
<dbReference type="RefSeq" id="XP_028882898.1">
    <property type="nucleotide sequence ID" value="XM_029025915.1"/>
</dbReference>
<organism evidence="2 3">
    <name type="scientific">Trypanosoma theileri</name>
    <dbReference type="NCBI Taxonomy" id="67003"/>
    <lineage>
        <taxon>Eukaryota</taxon>
        <taxon>Discoba</taxon>
        <taxon>Euglenozoa</taxon>
        <taxon>Kinetoplastea</taxon>
        <taxon>Metakinetoplastina</taxon>
        <taxon>Trypanosomatida</taxon>
        <taxon>Trypanosomatidae</taxon>
        <taxon>Trypanosoma</taxon>
    </lineage>
</organism>
<dbReference type="EMBL" id="NBCO01000015">
    <property type="protein sequence ID" value="ORC88832.1"/>
    <property type="molecule type" value="Genomic_DNA"/>
</dbReference>
<dbReference type="Proteomes" id="UP000192257">
    <property type="component" value="Unassembled WGS sequence"/>
</dbReference>
<evidence type="ECO:0000313" key="2">
    <source>
        <dbReference type="EMBL" id="ORC88832.1"/>
    </source>
</evidence>
<dbReference type="AlphaFoldDB" id="A0A1X0NVX7"/>
<evidence type="ECO:0000256" key="1">
    <source>
        <dbReference type="SAM" id="MobiDB-lite"/>
    </source>
</evidence>
<sequence>MTVKEHSGSSGSTPIPAIDIPQSLVKSLHMPLDQLLLLRPLLVCHVSRFAPGVINSWLPRALLVTETGQLLLFDTHDGRVTHETSLRLDKPPMAEDGMPRSEEDKRLVHVVFENQMEKAITTTMWLKIAVTDSVFAAVLRFQEPFSGMPATLLRVILRFVPERLVSIQKCAKEGPLVKFISKEFCSISSIKSGNSSPPRRSGVLTPRSSAKHYMTEVVRQELQRQSVFKSEMTEAQNALAEGSKDRDEDKVSDILPLTAEEVVPPQPLVVSALADNEDTVPTSENADENEEEGEESEEEEEESEEEEEASEEKQQDSDDTEDVIPPQEEVNEEGCDASEEEGEGQKKSLDMPQKDDVVFSYGNDKERSERKERNADTFVFHNLAKVVSSTPEGRESEVEREVSQEQVSREDMWKKNHTSHQYESKEKHVKLVTADITKDEQIELSPNDDARCSFDATPLQRATPTSAPLSIPSGKIIKEMVPYILSLENTEENESHIVHNSSFALDGSQQTSSTSLKKMDNVETIMNDEVLSHSLNKQDEKVSSILYISTSGGGTALTQNSVNVALRANGIHILSTYPLQRPTTDYTNEATGSTETKQHWQQVYNDNLGRKSEPRVSKRAPTGTFTRTIIS</sequence>
<comment type="caution">
    <text evidence="2">The sequence shown here is derived from an EMBL/GenBank/DDBJ whole genome shotgun (WGS) entry which is preliminary data.</text>
</comment>
<dbReference type="OrthoDB" id="247082at2759"/>
<gene>
    <name evidence="2" type="ORF">TM35_000152630</name>
</gene>
<dbReference type="VEuPathDB" id="TriTrypDB:TM35_000152630"/>